<dbReference type="PANTHER" id="PTHR47331">
    <property type="entry name" value="PHD-TYPE DOMAIN-CONTAINING PROTEIN"/>
    <property type="match status" value="1"/>
</dbReference>
<dbReference type="Proteomes" id="UP000225706">
    <property type="component" value="Unassembled WGS sequence"/>
</dbReference>
<dbReference type="OrthoDB" id="5989785at2759"/>
<evidence type="ECO:0000259" key="2">
    <source>
        <dbReference type="PROSITE" id="PS50994"/>
    </source>
</evidence>
<protein>
    <recommendedName>
        <fullName evidence="2">Integrase catalytic domain-containing protein</fullName>
    </recommendedName>
</protein>
<evidence type="ECO:0000313" key="3">
    <source>
        <dbReference type="EMBL" id="PFX11629.1"/>
    </source>
</evidence>
<reference evidence="4" key="1">
    <citation type="journal article" date="2017" name="bioRxiv">
        <title>Comparative analysis of the genomes of Stylophora pistillata and Acropora digitifera provides evidence for extensive differences between species of corals.</title>
        <authorList>
            <person name="Voolstra C.R."/>
            <person name="Li Y."/>
            <person name="Liew Y.J."/>
            <person name="Baumgarten S."/>
            <person name="Zoccola D."/>
            <person name="Flot J.-F."/>
            <person name="Tambutte S."/>
            <person name="Allemand D."/>
            <person name="Aranda M."/>
        </authorList>
    </citation>
    <scope>NUCLEOTIDE SEQUENCE [LARGE SCALE GENOMIC DNA]</scope>
</reference>
<dbReference type="InterPro" id="IPR001584">
    <property type="entry name" value="Integrase_cat-core"/>
</dbReference>
<dbReference type="Gene3D" id="3.10.10.10">
    <property type="entry name" value="HIV Type 1 Reverse Transcriptase, subunit A, domain 1"/>
    <property type="match status" value="1"/>
</dbReference>
<dbReference type="Gene3D" id="1.10.340.70">
    <property type="match status" value="1"/>
</dbReference>
<evidence type="ECO:0000256" key="1">
    <source>
        <dbReference type="SAM" id="MobiDB-lite"/>
    </source>
</evidence>
<proteinExistence type="predicted"/>
<dbReference type="GO" id="GO:0015074">
    <property type="term" value="P:DNA integration"/>
    <property type="evidence" value="ECO:0007669"/>
    <property type="project" value="InterPro"/>
</dbReference>
<dbReference type="AlphaFoldDB" id="A0A2B4R4A0"/>
<dbReference type="Pfam" id="PF18701">
    <property type="entry name" value="DUF5641"/>
    <property type="match status" value="1"/>
</dbReference>
<dbReference type="InterPro" id="IPR012337">
    <property type="entry name" value="RNaseH-like_sf"/>
</dbReference>
<feature type="region of interest" description="Disordered" evidence="1">
    <location>
        <begin position="348"/>
        <end position="371"/>
    </location>
</feature>
<dbReference type="InterPro" id="IPR041588">
    <property type="entry name" value="Integrase_H2C2"/>
</dbReference>
<dbReference type="Pfam" id="PF17921">
    <property type="entry name" value="Integrase_H2C2"/>
    <property type="match status" value="1"/>
</dbReference>
<keyword evidence="4" id="KW-1185">Reference proteome</keyword>
<dbReference type="GO" id="GO:0003676">
    <property type="term" value="F:nucleic acid binding"/>
    <property type="evidence" value="ECO:0007669"/>
    <property type="project" value="InterPro"/>
</dbReference>
<dbReference type="SUPFAM" id="SSF56672">
    <property type="entry name" value="DNA/RNA polymerases"/>
    <property type="match status" value="1"/>
</dbReference>
<dbReference type="Gene3D" id="3.30.70.270">
    <property type="match status" value="1"/>
</dbReference>
<dbReference type="Gene3D" id="3.30.420.10">
    <property type="entry name" value="Ribonuclease H-like superfamily/Ribonuclease H"/>
    <property type="match status" value="1"/>
</dbReference>
<sequence length="1010" mass="115068">MVPTHAKKKQGIDSIDILIGSDYYWDIVTGESIRGEFGPTAINSKFGWLLSGLTEEQHVHEISNVVSNLIISGKPLLNETNEVDEITDILKRSWDVESLGIVDTDREGELVKRKGEITFNSEQRKKGIVEIVPETEDQTLEEDKLSTRRIHYSPHHAVVRRDRETTKVRIVYDGSAKNCKNERSLNDCLEVGENYIPHIFKMLTRFRWNFVALTADIEKAFLMVGIKSEDRDMLRFLWFKDPFAKKLEINEYRFNRLVFGLRPSPSILCETIAHHLNLYKQSEPEMWKLLNKSLYVDDLLTGEENDENGFVVYQKSKKIMASGGFNLRKWNSNSQTLLKSIQACESSQEQTASVDPATAEDDESYAKSSITPGNYEMKNDTVVKVLGMNWDTIEDKFFFNLTELCDYGMSLPATKRSVLKLSAMHRVDEIHRFISKNEWRHCPGKQNPADLPSRGTSAKDLTINAIWWNGPEFLYQLEPEWPKNESTHFEDEEAPKETAKNAVNVTHSLVNSAANEPTTPKVDNAVQASSFDEEIKFLRDHRQNKCVPPTYVSQFGLFLENGIVKCKGRINKAELLGSAKNPILLPSKHEFVPLVIKKVHASVKHCGLRDTLTTIRERFWILRGPEAVKRVVKKCVICLRIDGMPYKSQSTPDLPVERVSEDPPFTHVGLDIAGPLNVVNEHANGSSKVYLCLFTCASTRAIHLELCRSLDVQEFQLAFRRFASRRGLPATITSDNAKTFKSSSKEVRRITRSNEVLRYFVNERISCNFIIERGPWWGGFWERLVKSVKTPPKKVLGRATLNFEQLRTLIVEIESVINARPITYVYDDTNSISYPLTPSDLVYGRRVTITPNSAHHEIISTHQSLTRRARHHKNLLQQVTTQWRKEYLTSLREQSNPRNKGNVAQEVSVGDLVLLKNDSTSRIHWKIAIVEELIPGADGKVRAAIVKVGNSDKRPTYLRRVIQHLIPIEVKSSINNDDTQSIADVSNQAVRPRRTAAVIGEISRQQMNVV</sequence>
<gene>
    <name evidence="3" type="ORF">AWC38_SpisGene24559</name>
</gene>
<accession>A0A2B4R4A0</accession>
<dbReference type="InterPro" id="IPR040676">
    <property type="entry name" value="DUF5641"/>
</dbReference>
<dbReference type="STRING" id="50429.A0A2B4R4A0"/>
<evidence type="ECO:0000313" key="4">
    <source>
        <dbReference type="Proteomes" id="UP000225706"/>
    </source>
</evidence>
<dbReference type="InterPro" id="IPR043502">
    <property type="entry name" value="DNA/RNA_pol_sf"/>
</dbReference>
<organism evidence="3 4">
    <name type="scientific">Stylophora pistillata</name>
    <name type="common">Smooth cauliflower coral</name>
    <dbReference type="NCBI Taxonomy" id="50429"/>
    <lineage>
        <taxon>Eukaryota</taxon>
        <taxon>Metazoa</taxon>
        <taxon>Cnidaria</taxon>
        <taxon>Anthozoa</taxon>
        <taxon>Hexacorallia</taxon>
        <taxon>Scleractinia</taxon>
        <taxon>Astrocoeniina</taxon>
        <taxon>Pocilloporidae</taxon>
        <taxon>Stylophora</taxon>
    </lineage>
</organism>
<comment type="caution">
    <text evidence="3">The sequence shown here is derived from an EMBL/GenBank/DDBJ whole genome shotgun (WGS) entry which is preliminary data.</text>
</comment>
<feature type="domain" description="Integrase catalytic" evidence="2">
    <location>
        <begin position="659"/>
        <end position="846"/>
    </location>
</feature>
<dbReference type="PROSITE" id="PS50994">
    <property type="entry name" value="INTEGRASE"/>
    <property type="match status" value="1"/>
</dbReference>
<dbReference type="InterPro" id="IPR043128">
    <property type="entry name" value="Rev_trsase/Diguanyl_cyclase"/>
</dbReference>
<dbReference type="SUPFAM" id="SSF53098">
    <property type="entry name" value="Ribonuclease H-like"/>
    <property type="match status" value="1"/>
</dbReference>
<name>A0A2B4R4A0_STYPI</name>
<dbReference type="EMBL" id="LSMT01002092">
    <property type="protein sequence ID" value="PFX11629.1"/>
    <property type="molecule type" value="Genomic_DNA"/>
</dbReference>
<dbReference type="InterPro" id="IPR036397">
    <property type="entry name" value="RNaseH_sf"/>
</dbReference>